<proteinExistence type="predicted"/>
<dbReference type="Gene3D" id="1.25.40.380">
    <property type="entry name" value="Protein of unknown function DUF1810"/>
    <property type="match status" value="1"/>
</dbReference>
<organism evidence="1 2">
    <name type="scientific">Georgenia yuyongxinii</name>
    <dbReference type="NCBI Taxonomy" id="2589797"/>
    <lineage>
        <taxon>Bacteria</taxon>
        <taxon>Bacillati</taxon>
        <taxon>Actinomycetota</taxon>
        <taxon>Actinomycetes</taxon>
        <taxon>Micrococcales</taxon>
        <taxon>Bogoriellaceae</taxon>
        <taxon>Georgenia</taxon>
    </lineage>
</organism>
<dbReference type="AlphaFoldDB" id="A0A552WTD8"/>
<accession>A0A552WTD8</accession>
<reference evidence="1 2" key="1">
    <citation type="submission" date="2019-07" db="EMBL/GenBank/DDBJ databases">
        <title>Georgenia wutianyii sp. nov. and Georgenia *** sp. nov. isolated from plateau pika (Ochotona curzoniae) in the Qinghai-Tibet plateau of China.</title>
        <authorList>
            <person name="Tian Z."/>
        </authorList>
    </citation>
    <scope>NUCLEOTIDE SEQUENCE [LARGE SCALE GENOMIC DNA]</scope>
    <source>
        <strain evidence="1 2">Z446</strain>
    </source>
</reference>
<dbReference type="EMBL" id="VJXR01000013">
    <property type="protein sequence ID" value="TRW46108.1"/>
    <property type="molecule type" value="Genomic_DNA"/>
</dbReference>
<name>A0A552WTD8_9MICO</name>
<sequence length="140" mass="15468">MTEHDDLERFVTAHDGGTYDAALAEVRRGRKTGHWMWFVFPQIAGLGRSEMSRRYAIASLAEAEAYVRHPVLGPRLRTIARAVADSDAPDAESIFGGIDATKLRSSMTLFARAAPDEPVFRQVLDRYFGGVEDPETVSGL</sequence>
<gene>
    <name evidence="1" type="ORF">FJ693_06620</name>
</gene>
<dbReference type="Proteomes" id="UP000318693">
    <property type="component" value="Unassembled WGS sequence"/>
</dbReference>
<evidence type="ECO:0000313" key="2">
    <source>
        <dbReference type="Proteomes" id="UP000318693"/>
    </source>
</evidence>
<comment type="caution">
    <text evidence="1">The sequence shown here is derived from an EMBL/GenBank/DDBJ whole genome shotgun (WGS) entry which is preliminary data.</text>
</comment>
<evidence type="ECO:0000313" key="1">
    <source>
        <dbReference type="EMBL" id="TRW46108.1"/>
    </source>
</evidence>
<dbReference type="PIRSF" id="PIRSF008546">
    <property type="entry name" value="UCP008546"/>
    <property type="match status" value="1"/>
</dbReference>
<dbReference type="InterPro" id="IPR036287">
    <property type="entry name" value="Rv1873-like_sf"/>
</dbReference>
<protein>
    <submittedName>
        <fullName evidence="1">DUF1810 domain-containing protein</fullName>
    </submittedName>
</protein>
<dbReference type="Pfam" id="PF08837">
    <property type="entry name" value="DUF1810"/>
    <property type="match status" value="1"/>
</dbReference>
<dbReference type="InterPro" id="IPR014937">
    <property type="entry name" value="DUF1810"/>
</dbReference>
<dbReference type="RefSeq" id="WP_143417742.1">
    <property type="nucleotide sequence ID" value="NZ_VJXR01000013.1"/>
</dbReference>
<keyword evidence="2" id="KW-1185">Reference proteome</keyword>
<dbReference type="SUPFAM" id="SSF140736">
    <property type="entry name" value="Rv1873-like"/>
    <property type="match status" value="1"/>
</dbReference>